<feature type="compositionally biased region" description="Polar residues" evidence="1">
    <location>
        <begin position="330"/>
        <end position="344"/>
    </location>
</feature>
<feature type="compositionally biased region" description="Pro residues" evidence="1">
    <location>
        <begin position="1"/>
        <end position="12"/>
    </location>
</feature>
<feature type="region of interest" description="Disordered" evidence="1">
    <location>
        <begin position="275"/>
        <end position="468"/>
    </location>
</feature>
<dbReference type="EMBL" id="JACAZF010000006">
    <property type="protein sequence ID" value="KAF7301450.1"/>
    <property type="molecule type" value="Genomic_DNA"/>
</dbReference>
<accession>A0A8H6SP74</accession>
<gene>
    <name evidence="2" type="ORF">MIND_00710300</name>
</gene>
<dbReference type="Proteomes" id="UP000636479">
    <property type="component" value="Unassembled WGS sequence"/>
</dbReference>
<feature type="compositionally biased region" description="Polar residues" evidence="1">
    <location>
        <begin position="153"/>
        <end position="162"/>
    </location>
</feature>
<organism evidence="2 3">
    <name type="scientific">Mycena indigotica</name>
    <dbReference type="NCBI Taxonomy" id="2126181"/>
    <lineage>
        <taxon>Eukaryota</taxon>
        <taxon>Fungi</taxon>
        <taxon>Dikarya</taxon>
        <taxon>Basidiomycota</taxon>
        <taxon>Agaricomycotina</taxon>
        <taxon>Agaricomycetes</taxon>
        <taxon>Agaricomycetidae</taxon>
        <taxon>Agaricales</taxon>
        <taxon>Marasmiineae</taxon>
        <taxon>Mycenaceae</taxon>
        <taxon>Mycena</taxon>
    </lineage>
</organism>
<evidence type="ECO:0000313" key="2">
    <source>
        <dbReference type="EMBL" id="KAF7301450.1"/>
    </source>
</evidence>
<feature type="compositionally biased region" description="Low complexity" evidence="1">
    <location>
        <begin position="45"/>
        <end position="54"/>
    </location>
</feature>
<comment type="caution">
    <text evidence="2">The sequence shown here is derived from an EMBL/GenBank/DDBJ whole genome shotgun (WGS) entry which is preliminary data.</text>
</comment>
<dbReference type="RefSeq" id="XP_037219450.1">
    <property type="nucleotide sequence ID" value="XM_037363806.1"/>
</dbReference>
<evidence type="ECO:0000313" key="3">
    <source>
        <dbReference type="Proteomes" id="UP000636479"/>
    </source>
</evidence>
<dbReference type="GeneID" id="59346322"/>
<reference evidence="2" key="1">
    <citation type="submission" date="2020-05" db="EMBL/GenBank/DDBJ databases">
        <title>Mycena genomes resolve the evolution of fungal bioluminescence.</title>
        <authorList>
            <person name="Tsai I.J."/>
        </authorList>
    </citation>
    <scope>NUCLEOTIDE SEQUENCE</scope>
    <source>
        <strain evidence="2">171206Taipei</strain>
    </source>
</reference>
<feature type="region of interest" description="Disordered" evidence="1">
    <location>
        <begin position="226"/>
        <end position="256"/>
    </location>
</feature>
<feature type="compositionally biased region" description="Low complexity" evidence="1">
    <location>
        <begin position="131"/>
        <end position="145"/>
    </location>
</feature>
<evidence type="ECO:0000256" key="1">
    <source>
        <dbReference type="SAM" id="MobiDB-lite"/>
    </source>
</evidence>
<feature type="compositionally biased region" description="Pro residues" evidence="1">
    <location>
        <begin position="69"/>
        <end position="91"/>
    </location>
</feature>
<dbReference type="AlphaFoldDB" id="A0A8H6SP74"/>
<feature type="region of interest" description="Disordered" evidence="1">
    <location>
        <begin position="1"/>
        <end position="205"/>
    </location>
</feature>
<name>A0A8H6SP74_9AGAR</name>
<feature type="compositionally biased region" description="Pro residues" evidence="1">
    <location>
        <begin position="280"/>
        <end position="291"/>
    </location>
</feature>
<dbReference type="OrthoDB" id="3267789at2759"/>
<feature type="compositionally biased region" description="Polar residues" evidence="1">
    <location>
        <begin position="420"/>
        <end position="430"/>
    </location>
</feature>
<sequence length="468" mass="49214">MATAAPPLPPAASRPRESWRAESSSSPFPARGRGGRGRGRGARGRGNNSNNANNISTRSDNSTKQDPPKQAPPSVQPPVPPSKPNPPPPPSSVSGSSETKEKSGRSKGRRPPRQTPAVVVEPAGPSAETANNSGSSNANPNSPRPSNRRRRSQQLTKANPNVANLKVDVPPLDNNSLRSPQGSHLAVPKSAPPPSKDTPPHLAGQFDMRSDINALVERVRAVAMENRPVTPGSASHIDWAGDDDESLPDLDDWGVKPSADIQKQQDELISPIIVDGLTPLPDPVVKPPTPPEEAKPETTPFASKETEKPVAVPLHPSLPPKPVSAVEAPTENTSPAAEPSSPQNPKVGLAASMHADQPASSSSKLSPHVPEFSPSHQRTQTVGRAFPHSAPGGFNNRFPRSGSSTPRGGYAPRNQHARTHSSPPISNAGNHRTPHSRPVITGDAISRLARTIAAPSPPRAQPISTTNN</sequence>
<keyword evidence="3" id="KW-1185">Reference proteome</keyword>
<feature type="compositionally biased region" description="Acidic residues" evidence="1">
    <location>
        <begin position="240"/>
        <end position="252"/>
    </location>
</feature>
<protein>
    <submittedName>
        <fullName evidence="2">Uncharacterized protein</fullName>
    </submittedName>
</protein>
<feature type="compositionally biased region" description="Basic residues" evidence="1">
    <location>
        <begin position="33"/>
        <end position="43"/>
    </location>
</feature>
<feature type="compositionally biased region" description="Polar residues" evidence="1">
    <location>
        <begin position="173"/>
        <end position="182"/>
    </location>
</feature>
<proteinExistence type="predicted"/>